<evidence type="ECO:0000313" key="3">
    <source>
        <dbReference type="Proteomes" id="UP000324897"/>
    </source>
</evidence>
<feature type="transmembrane region" description="Helical" evidence="1">
    <location>
        <begin position="90"/>
        <end position="113"/>
    </location>
</feature>
<accession>A0A5J9W9E2</accession>
<protein>
    <submittedName>
        <fullName evidence="2">Uncharacterized protein</fullName>
    </submittedName>
</protein>
<dbReference type="AlphaFoldDB" id="A0A5J9W9E2"/>
<organism evidence="2 3">
    <name type="scientific">Eragrostis curvula</name>
    <name type="common">weeping love grass</name>
    <dbReference type="NCBI Taxonomy" id="38414"/>
    <lineage>
        <taxon>Eukaryota</taxon>
        <taxon>Viridiplantae</taxon>
        <taxon>Streptophyta</taxon>
        <taxon>Embryophyta</taxon>
        <taxon>Tracheophyta</taxon>
        <taxon>Spermatophyta</taxon>
        <taxon>Magnoliopsida</taxon>
        <taxon>Liliopsida</taxon>
        <taxon>Poales</taxon>
        <taxon>Poaceae</taxon>
        <taxon>PACMAD clade</taxon>
        <taxon>Chloridoideae</taxon>
        <taxon>Eragrostideae</taxon>
        <taxon>Eragrostidinae</taxon>
        <taxon>Eragrostis</taxon>
    </lineage>
</organism>
<sequence length="193" mass="21515">MQHGSSAGDGSDEWAAGALPSNLYRLISLMLTSHKQLRSEGLRYPMLLSSLTGVMRNVDITQASTTAKELPAGQKGEKRISPYSQGITQILIWQAHILFMYVIEVVVLVTYIVNENINFFGDVCTTANQTIRVTSVFLPFNEMPPSACICVYNSKVLHFRSIVIVMPKLYIKKKKYNNQTESCMVISSNSMLA</sequence>
<dbReference type="Gramene" id="TVU44603">
    <property type="protein sequence ID" value="TVU44603"/>
    <property type="gene ID" value="EJB05_04048"/>
</dbReference>
<gene>
    <name evidence="2" type="ORF">EJB05_04048</name>
</gene>
<dbReference type="EMBL" id="RWGY01000004">
    <property type="protein sequence ID" value="TVU44603.1"/>
    <property type="molecule type" value="Genomic_DNA"/>
</dbReference>
<keyword evidence="1" id="KW-0472">Membrane</keyword>
<proteinExistence type="predicted"/>
<evidence type="ECO:0000256" key="1">
    <source>
        <dbReference type="SAM" id="Phobius"/>
    </source>
</evidence>
<comment type="caution">
    <text evidence="2">The sequence shown here is derived from an EMBL/GenBank/DDBJ whole genome shotgun (WGS) entry which is preliminary data.</text>
</comment>
<keyword evidence="1" id="KW-1133">Transmembrane helix</keyword>
<reference evidence="2 3" key="1">
    <citation type="journal article" date="2019" name="Sci. Rep.">
        <title>A high-quality genome of Eragrostis curvula grass provides insights into Poaceae evolution and supports new strategies to enhance forage quality.</title>
        <authorList>
            <person name="Carballo J."/>
            <person name="Santos B.A.C.M."/>
            <person name="Zappacosta D."/>
            <person name="Garbus I."/>
            <person name="Selva J.P."/>
            <person name="Gallo C.A."/>
            <person name="Diaz A."/>
            <person name="Albertini E."/>
            <person name="Caccamo M."/>
            <person name="Echenique V."/>
        </authorList>
    </citation>
    <scope>NUCLEOTIDE SEQUENCE [LARGE SCALE GENOMIC DNA]</scope>
    <source>
        <strain evidence="3">cv. Victoria</strain>
        <tissue evidence="2">Leaf</tissue>
    </source>
</reference>
<dbReference type="Proteomes" id="UP000324897">
    <property type="component" value="Chromosome 5"/>
</dbReference>
<keyword evidence="1" id="KW-0812">Transmembrane</keyword>
<name>A0A5J9W9E2_9POAL</name>
<evidence type="ECO:0000313" key="2">
    <source>
        <dbReference type="EMBL" id="TVU44603.1"/>
    </source>
</evidence>
<keyword evidence="3" id="KW-1185">Reference proteome</keyword>